<dbReference type="Pfam" id="PF00085">
    <property type="entry name" value="Thioredoxin"/>
    <property type="match status" value="1"/>
</dbReference>
<evidence type="ECO:0000313" key="9">
    <source>
        <dbReference type="EMBL" id="KAJ8479339.1"/>
    </source>
</evidence>
<keyword evidence="2" id="KW-0813">Transport</keyword>
<dbReference type="FunFam" id="3.40.30.10:FF:000199">
    <property type="entry name" value="Thioredoxin-like 1-2, chloroplastic"/>
    <property type="match status" value="1"/>
</dbReference>
<feature type="compositionally biased region" description="Basic and acidic residues" evidence="7">
    <location>
        <begin position="46"/>
        <end position="56"/>
    </location>
</feature>
<evidence type="ECO:0000256" key="4">
    <source>
        <dbReference type="ARBA" id="ARBA00023157"/>
    </source>
</evidence>
<comment type="similarity">
    <text evidence="1">Belongs to the thioredoxin family.</text>
</comment>
<comment type="caution">
    <text evidence="9">The sequence shown here is derived from an EMBL/GenBank/DDBJ whole genome shotgun (WGS) entry which is preliminary data.</text>
</comment>
<dbReference type="PANTHER" id="PTHR43601:SF31">
    <property type="entry name" value="THIOREDOXIN-LIKE 1-3, CHLOROPLASTIC"/>
    <property type="match status" value="1"/>
</dbReference>
<evidence type="ECO:0000256" key="2">
    <source>
        <dbReference type="ARBA" id="ARBA00022448"/>
    </source>
</evidence>
<protein>
    <recommendedName>
        <fullName evidence="8">Thioredoxin domain-containing protein</fullName>
    </recommendedName>
</protein>
<organism evidence="9 10">
    <name type="scientific">Ensete ventricosum</name>
    <name type="common">Abyssinian banana</name>
    <name type="synonym">Musa ensete</name>
    <dbReference type="NCBI Taxonomy" id="4639"/>
    <lineage>
        <taxon>Eukaryota</taxon>
        <taxon>Viridiplantae</taxon>
        <taxon>Streptophyta</taxon>
        <taxon>Embryophyta</taxon>
        <taxon>Tracheophyta</taxon>
        <taxon>Spermatophyta</taxon>
        <taxon>Magnoliopsida</taxon>
        <taxon>Liliopsida</taxon>
        <taxon>Zingiberales</taxon>
        <taxon>Musaceae</taxon>
        <taxon>Ensete</taxon>
    </lineage>
</organism>
<dbReference type="GO" id="GO:0009507">
    <property type="term" value="C:chloroplast"/>
    <property type="evidence" value="ECO:0007669"/>
    <property type="project" value="TreeGrafter"/>
</dbReference>
<dbReference type="GO" id="GO:0045454">
    <property type="term" value="P:cell redox homeostasis"/>
    <property type="evidence" value="ECO:0007669"/>
    <property type="project" value="TreeGrafter"/>
</dbReference>
<evidence type="ECO:0000256" key="5">
    <source>
        <dbReference type="ARBA" id="ARBA00023284"/>
    </source>
</evidence>
<keyword evidence="10" id="KW-1185">Reference proteome</keyword>
<keyword evidence="4" id="KW-1015">Disulfide bond</keyword>
<evidence type="ECO:0000256" key="6">
    <source>
        <dbReference type="ARBA" id="ARBA00056742"/>
    </source>
</evidence>
<sequence>MAVPLWSGLYFRCVHETGLERKEINVPALDVLSWKNDIKGRRSLLKEPRDSHEWRPHSHPNSQIHGQNNSLCAARASRWWEKNTTSNMTEIESTNQLVHSLLHAEDKLVIVDFYSPGCGGCKALHPKICQQAEMNPSVMFLRVNYEEHKAMCRSLHIHVLPFFRFYRGAQGRVCAFSCTNATMRKFNDALAKHGTDRRSLDPAKGLDEVELLSLASNPDAHFGSPWSEDLALSIPDESSVGEVEAAAATAALALG</sequence>
<keyword evidence="3" id="KW-0249">Electron transport</keyword>
<proteinExistence type="inferred from homology"/>
<name>A0AAV8QR28_ENSVE</name>
<keyword evidence="5" id="KW-0676">Redox-active center</keyword>
<feature type="domain" description="Thioredoxin" evidence="8">
    <location>
        <begin position="70"/>
        <end position="195"/>
    </location>
</feature>
<dbReference type="InterPro" id="IPR013766">
    <property type="entry name" value="Thioredoxin_domain"/>
</dbReference>
<dbReference type="Gene3D" id="3.40.30.10">
    <property type="entry name" value="Glutaredoxin"/>
    <property type="match status" value="1"/>
</dbReference>
<dbReference type="EMBL" id="JAQQAF010000006">
    <property type="protein sequence ID" value="KAJ8479339.1"/>
    <property type="molecule type" value="Genomic_DNA"/>
</dbReference>
<accession>A0AAV8QR28</accession>
<evidence type="ECO:0000259" key="8">
    <source>
        <dbReference type="PROSITE" id="PS51352"/>
    </source>
</evidence>
<dbReference type="PANTHER" id="PTHR43601">
    <property type="entry name" value="THIOREDOXIN, MITOCHONDRIAL"/>
    <property type="match status" value="1"/>
</dbReference>
<gene>
    <name evidence="9" type="ORF">OPV22_023066</name>
</gene>
<dbReference type="Proteomes" id="UP001222027">
    <property type="component" value="Unassembled WGS sequence"/>
</dbReference>
<comment type="function">
    <text evidence="6">Probable thiol-disulfide oxidoreductase that may participate in various redox reactions.</text>
</comment>
<dbReference type="CDD" id="cd02947">
    <property type="entry name" value="TRX_family"/>
    <property type="match status" value="1"/>
</dbReference>
<dbReference type="SUPFAM" id="SSF52833">
    <property type="entry name" value="Thioredoxin-like"/>
    <property type="match status" value="1"/>
</dbReference>
<dbReference type="InterPro" id="IPR036249">
    <property type="entry name" value="Thioredoxin-like_sf"/>
</dbReference>
<dbReference type="PROSITE" id="PS51352">
    <property type="entry name" value="THIOREDOXIN_2"/>
    <property type="match status" value="1"/>
</dbReference>
<dbReference type="AlphaFoldDB" id="A0AAV8QR28"/>
<evidence type="ECO:0000256" key="1">
    <source>
        <dbReference type="ARBA" id="ARBA00008987"/>
    </source>
</evidence>
<evidence type="ECO:0000313" key="10">
    <source>
        <dbReference type="Proteomes" id="UP001222027"/>
    </source>
</evidence>
<evidence type="ECO:0000256" key="7">
    <source>
        <dbReference type="SAM" id="MobiDB-lite"/>
    </source>
</evidence>
<reference evidence="9 10" key="1">
    <citation type="submission" date="2022-12" db="EMBL/GenBank/DDBJ databases">
        <title>Chromosome-scale assembly of the Ensete ventricosum genome.</title>
        <authorList>
            <person name="Dussert Y."/>
            <person name="Stocks J."/>
            <person name="Wendawek A."/>
            <person name="Woldeyes F."/>
            <person name="Nichols R.A."/>
            <person name="Borrell J.S."/>
        </authorList>
    </citation>
    <scope>NUCLEOTIDE SEQUENCE [LARGE SCALE GENOMIC DNA]</scope>
    <source>
        <strain evidence="10">cv. Maze</strain>
        <tissue evidence="9">Seeds</tissue>
    </source>
</reference>
<evidence type="ECO:0000256" key="3">
    <source>
        <dbReference type="ARBA" id="ARBA00022982"/>
    </source>
</evidence>
<feature type="region of interest" description="Disordered" evidence="7">
    <location>
        <begin position="46"/>
        <end position="67"/>
    </location>
</feature>